<dbReference type="InterPro" id="IPR043129">
    <property type="entry name" value="ATPase_NBD"/>
</dbReference>
<name>A0ABY5H4J0_9PSED</name>
<dbReference type="InterPro" id="IPR050696">
    <property type="entry name" value="FtsA/MreB"/>
</dbReference>
<accession>A0ABY5H4J0</accession>
<dbReference type="SUPFAM" id="SSF53067">
    <property type="entry name" value="Actin-like ATPase domain"/>
    <property type="match status" value="1"/>
</dbReference>
<keyword evidence="2" id="KW-1185">Reference proteome</keyword>
<protein>
    <submittedName>
        <fullName evidence="1">Pilus assembly protein PilM</fullName>
    </submittedName>
</protein>
<gene>
    <name evidence="1" type="primary">pilM</name>
    <name evidence="1" type="ORF">KDW96_18500</name>
</gene>
<sequence length="353" mass="39212">MGLVLPEHNKARYGAIGLEFALGKLNVAQLRQHQGDMQIQACASVPYGQDREQLLHSARALKPLLTQLLRQHPFKGRRVVTTLPAAMVRTLSLNYRAAGEQGDAAVIFELLQGRLKENLDELVIDYIPTRQDPERADRSAIVAITRREEVIGYLELLRNAGLEVEGLEIGQVAIRRLITSLTGGASTEHNLVINFASRRSYITLISGRRLLFDHRMDFGEETLLQRLSAELQIDAEMIRAMLADPESADDSTELQGLVMEVLLPDLMHLAEEINRALLYAASELHGQAVTRVYMLGSLARWQGLHGQLRRLINIEVVLPDPLSAFADSFAYRGLRQDLCIATGLALRGLGVDA</sequence>
<dbReference type="PANTHER" id="PTHR32432:SF3">
    <property type="entry name" value="ETHANOLAMINE UTILIZATION PROTEIN EUTJ"/>
    <property type="match status" value="1"/>
</dbReference>
<dbReference type="Pfam" id="PF11104">
    <property type="entry name" value="PilM_2"/>
    <property type="match status" value="1"/>
</dbReference>
<dbReference type="Proteomes" id="UP001059672">
    <property type="component" value="Chromosome"/>
</dbReference>
<dbReference type="EMBL" id="CP073346">
    <property type="protein sequence ID" value="UTW07135.1"/>
    <property type="molecule type" value="Genomic_DNA"/>
</dbReference>
<dbReference type="Gene3D" id="3.30.1490.300">
    <property type="match status" value="1"/>
</dbReference>
<proteinExistence type="predicted"/>
<dbReference type="PANTHER" id="PTHR32432">
    <property type="entry name" value="CELL DIVISION PROTEIN FTSA-RELATED"/>
    <property type="match status" value="1"/>
</dbReference>
<evidence type="ECO:0000313" key="1">
    <source>
        <dbReference type="EMBL" id="UTW07135.1"/>
    </source>
</evidence>
<organism evidence="1 2">
    <name type="scientific">Pseudomonas benzenivorans</name>
    <dbReference type="NCBI Taxonomy" id="556533"/>
    <lineage>
        <taxon>Bacteria</taxon>
        <taxon>Pseudomonadati</taxon>
        <taxon>Pseudomonadota</taxon>
        <taxon>Gammaproteobacteria</taxon>
        <taxon>Pseudomonadales</taxon>
        <taxon>Pseudomonadaceae</taxon>
        <taxon>Pseudomonas</taxon>
    </lineage>
</organism>
<dbReference type="InterPro" id="IPR005883">
    <property type="entry name" value="PilM"/>
</dbReference>
<dbReference type="Gene3D" id="3.30.420.40">
    <property type="match status" value="2"/>
</dbReference>
<dbReference type="RefSeq" id="WP_255837696.1">
    <property type="nucleotide sequence ID" value="NZ_CP073346.1"/>
</dbReference>
<reference evidence="1" key="1">
    <citation type="submission" date="2021-04" db="EMBL/GenBank/DDBJ databases">
        <title>Oceanospirillales bacteria with DddD are important DMSP degraders in coastal seawater.</title>
        <authorList>
            <person name="Liu J."/>
        </authorList>
    </citation>
    <scope>NUCLEOTIDE SEQUENCE</scope>
    <source>
        <strain evidence="1">D13-4</strain>
    </source>
</reference>
<evidence type="ECO:0000313" key="2">
    <source>
        <dbReference type="Proteomes" id="UP001059672"/>
    </source>
</evidence>